<sequence>MKEFEENIQKWVSMDNQLRLLHEKTKEIREKKAKLSESLIDFAETHQMSNANIEISDGKLKFAKTRVSEPLTLKYLEKSLSSLIRNESQVKQIMDHIKQNREVKLVQEIKRFS</sequence>
<proteinExistence type="predicted"/>
<accession>A0A6C0BBD1</accession>
<dbReference type="EMBL" id="MN739103">
    <property type="protein sequence ID" value="QHS88889.1"/>
    <property type="molecule type" value="Genomic_DNA"/>
</dbReference>
<protein>
    <submittedName>
        <fullName evidence="1">Uncharacterized protein</fullName>
    </submittedName>
</protein>
<dbReference type="Pfam" id="PF19064">
    <property type="entry name" value="DUF5760"/>
    <property type="match status" value="1"/>
</dbReference>
<name>A0A6C0BBD1_9ZZZZ</name>
<organism evidence="1">
    <name type="scientific">viral metagenome</name>
    <dbReference type="NCBI Taxonomy" id="1070528"/>
    <lineage>
        <taxon>unclassified sequences</taxon>
        <taxon>metagenomes</taxon>
        <taxon>organismal metagenomes</taxon>
    </lineage>
</organism>
<evidence type="ECO:0000313" key="1">
    <source>
        <dbReference type="EMBL" id="QHS88889.1"/>
    </source>
</evidence>
<dbReference type="AlphaFoldDB" id="A0A6C0BBD1"/>
<dbReference type="InterPro" id="IPR043918">
    <property type="entry name" value="DUF5760"/>
</dbReference>
<reference evidence="1" key="1">
    <citation type="journal article" date="2020" name="Nature">
        <title>Giant virus diversity and host interactions through global metagenomics.</title>
        <authorList>
            <person name="Schulz F."/>
            <person name="Roux S."/>
            <person name="Paez-Espino D."/>
            <person name="Jungbluth S."/>
            <person name="Walsh D.A."/>
            <person name="Denef V.J."/>
            <person name="McMahon K.D."/>
            <person name="Konstantinidis K.T."/>
            <person name="Eloe-Fadrosh E.A."/>
            <person name="Kyrpides N.C."/>
            <person name="Woyke T."/>
        </authorList>
    </citation>
    <scope>NUCLEOTIDE SEQUENCE</scope>
    <source>
        <strain evidence="1">GVMAG-M-3300010158-59</strain>
    </source>
</reference>